<dbReference type="STRING" id="29539.SAMN02745716_1085"/>
<dbReference type="InterPro" id="IPR034683">
    <property type="entry name" value="IspD/TarI"/>
</dbReference>
<dbReference type="GO" id="GO:0050518">
    <property type="term" value="F:2-C-methyl-D-erythritol 4-phosphate cytidylyltransferase activity"/>
    <property type="evidence" value="ECO:0007669"/>
    <property type="project" value="UniProtKB-UniRule"/>
</dbReference>
<dbReference type="InterPro" id="IPR001228">
    <property type="entry name" value="IspD"/>
</dbReference>
<evidence type="ECO:0000256" key="4">
    <source>
        <dbReference type="ARBA" id="ARBA00022679"/>
    </source>
</evidence>
<evidence type="ECO:0000256" key="5">
    <source>
        <dbReference type="ARBA" id="ARBA00022695"/>
    </source>
</evidence>
<gene>
    <name evidence="7" type="primary">ispD</name>
    <name evidence="8" type="ORF">SAMN02745716_1085</name>
</gene>
<evidence type="ECO:0000256" key="1">
    <source>
        <dbReference type="ARBA" id="ARBA00001282"/>
    </source>
</evidence>
<evidence type="ECO:0000256" key="7">
    <source>
        <dbReference type="HAMAP-Rule" id="MF_00108"/>
    </source>
</evidence>
<feature type="site" description="Transition state stabilizer" evidence="7">
    <location>
        <position position="21"/>
    </location>
</feature>
<comment type="pathway">
    <text evidence="2 7">Isoprenoid biosynthesis; isopentenyl diphosphate biosynthesis via DXP pathway; isopentenyl diphosphate from 1-deoxy-D-xylulose 5-phosphate: step 2/6.</text>
</comment>
<feature type="site" description="Positions MEP for the nucleophilic attack" evidence="7">
    <location>
        <position position="149"/>
    </location>
</feature>
<dbReference type="EMBL" id="FNWJ01000001">
    <property type="protein sequence ID" value="SEH12422.1"/>
    <property type="molecule type" value="Genomic_DNA"/>
</dbReference>
<comment type="function">
    <text evidence="7">Catalyzes the formation of 4-diphosphocytidyl-2-C-methyl-D-erythritol from CTP and 2-C-methyl-D-erythritol 4-phosphate (MEP).</text>
</comment>
<evidence type="ECO:0000313" key="8">
    <source>
        <dbReference type="EMBL" id="SEH12422.1"/>
    </source>
</evidence>
<dbReference type="Pfam" id="PF01128">
    <property type="entry name" value="IspD"/>
    <property type="match status" value="1"/>
</dbReference>
<dbReference type="SUPFAM" id="SSF53448">
    <property type="entry name" value="Nucleotide-diphospho-sugar transferases"/>
    <property type="match status" value="1"/>
</dbReference>
<keyword evidence="4 7" id="KW-0808">Transferase</keyword>
<feature type="site" description="Transition state stabilizer" evidence="7">
    <location>
        <position position="14"/>
    </location>
</feature>
<dbReference type="HAMAP" id="MF_00108">
    <property type="entry name" value="IspD"/>
    <property type="match status" value="1"/>
</dbReference>
<protein>
    <recommendedName>
        <fullName evidence="7">2-C-methyl-D-erythritol 4-phosphate cytidylyltransferase</fullName>
        <ecNumber evidence="7">2.7.7.60</ecNumber>
    </recommendedName>
    <alternativeName>
        <fullName evidence="7">4-diphosphocytidyl-2C-methyl-D-erythritol synthase</fullName>
    </alternativeName>
    <alternativeName>
        <fullName evidence="7">MEP cytidylyltransferase</fullName>
        <shortName evidence="7">MCT</shortName>
    </alternativeName>
</protein>
<comment type="similarity">
    <text evidence="3 7">Belongs to the IspD/TarI cytidylyltransferase family. IspD subfamily.</text>
</comment>
<dbReference type="PROSITE" id="PS01295">
    <property type="entry name" value="ISPD"/>
    <property type="match status" value="1"/>
</dbReference>
<dbReference type="Proteomes" id="UP000222056">
    <property type="component" value="Unassembled WGS sequence"/>
</dbReference>
<comment type="catalytic activity">
    <reaction evidence="1 7">
        <text>2-C-methyl-D-erythritol 4-phosphate + CTP + H(+) = 4-CDP-2-C-methyl-D-erythritol + diphosphate</text>
        <dbReference type="Rhea" id="RHEA:13429"/>
        <dbReference type="ChEBI" id="CHEBI:15378"/>
        <dbReference type="ChEBI" id="CHEBI:33019"/>
        <dbReference type="ChEBI" id="CHEBI:37563"/>
        <dbReference type="ChEBI" id="CHEBI:57823"/>
        <dbReference type="ChEBI" id="CHEBI:58262"/>
        <dbReference type="EC" id="2.7.7.60"/>
    </reaction>
</comment>
<keyword evidence="6 7" id="KW-0414">Isoprene biosynthesis</keyword>
<dbReference type="PANTHER" id="PTHR32125">
    <property type="entry name" value="2-C-METHYL-D-ERYTHRITOL 4-PHOSPHATE CYTIDYLYLTRANSFERASE, CHLOROPLASTIC"/>
    <property type="match status" value="1"/>
</dbReference>
<reference evidence="9" key="1">
    <citation type="submission" date="2016-10" db="EMBL/GenBank/DDBJ databases">
        <authorList>
            <person name="Varghese N."/>
            <person name="Submissions S."/>
        </authorList>
    </citation>
    <scope>NUCLEOTIDE SEQUENCE [LARGE SCALE GENOMIC DNA]</scope>
    <source>
        <strain evidence="9">ATCC 35263</strain>
    </source>
</reference>
<keyword evidence="9" id="KW-1185">Reference proteome</keyword>
<name>A0A1H6FPZ4_THEAL</name>
<dbReference type="InterPro" id="IPR018294">
    <property type="entry name" value="ISPD_synthase_CS"/>
</dbReference>
<proteinExistence type="inferred from homology"/>
<evidence type="ECO:0000256" key="3">
    <source>
        <dbReference type="ARBA" id="ARBA00009789"/>
    </source>
</evidence>
<organism evidence="8 9">
    <name type="scientific">Thermoleophilum album</name>
    <dbReference type="NCBI Taxonomy" id="29539"/>
    <lineage>
        <taxon>Bacteria</taxon>
        <taxon>Bacillati</taxon>
        <taxon>Actinomycetota</taxon>
        <taxon>Thermoleophilia</taxon>
        <taxon>Thermoleophilales</taxon>
        <taxon>Thermoleophilaceae</taxon>
        <taxon>Thermoleophilum</taxon>
    </lineage>
</organism>
<sequence>MVAGLIAAAGRGERLGGARPKALVGLAGKPLVGRAAAAIAPACDLLVVAVPADADPAPFREALAECGVVARVCAGGAARSLSVKAALREAEGADRIVVHDAARPFATPALVQACLDALAEADAAIAAVPLTDTVKESRDGRFVDRTLDRSRLWAVQTPQAFRRSALERALARPDRELAAATDEASLVERDGGRVRLVASTPRNLKITVPADLELAEALLACRTRTGVGSEQC</sequence>
<dbReference type="PANTHER" id="PTHR32125:SF4">
    <property type="entry name" value="2-C-METHYL-D-ERYTHRITOL 4-PHOSPHATE CYTIDYLYLTRANSFERASE, CHLOROPLASTIC"/>
    <property type="match status" value="1"/>
</dbReference>
<dbReference type="UniPathway" id="UPA00056">
    <property type="reaction ID" value="UER00093"/>
</dbReference>
<dbReference type="GO" id="GO:0019288">
    <property type="term" value="P:isopentenyl diphosphate biosynthetic process, methylerythritol 4-phosphate pathway"/>
    <property type="evidence" value="ECO:0007669"/>
    <property type="project" value="UniProtKB-UniRule"/>
</dbReference>
<evidence type="ECO:0000256" key="6">
    <source>
        <dbReference type="ARBA" id="ARBA00023229"/>
    </source>
</evidence>
<dbReference type="AlphaFoldDB" id="A0A1H6FPZ4"/>
<keyword evidence="5 7" id="KW-0548">Nucleotidyltransferase</keyword>
<dbReference type="Gene3D" id="3.90.550.10">
    <property type="entry name" value="Spore Coat Polysaccharide Biosynthesis Protein SpsA, Chain A"/>
    <property type="match status" value="1"/>
</dbReference>
<dbReference type="FunFam" id="3.90.550.10:FF:000003">
    <property type="entry name" value="2-C-methyl-D-erythritol 4-phosphate cytidylyltransferase"/>
    <property type="match status" value="1"/>
</dbReference>
<dbReference type="CDD" id="cd02516">
    <property type="entry name" value="CDP-ME_synthetase"/>
    <property type="match status" value="1"/>
</dbReference>
<dbReference type="OrthoDB" id="9802561at2"/>
<dbReference type="EC" id="2.7.7.60" evidence="7"/>
<accession>A0A1H6FPZ4</accession>
<dbReference type="InterPro" id="IPR029044">
    <property type="entry name" value="Nucleotide-diphossugar_trans"/>
</dbReference>
<evidence type="ECO:0000256" key="2">
    <source>
        <dbReference type="ARBA" id="ARBA00004787"/>
    </source>
</evidence>
<dbReference type="NCBIfam" id="TIGR00453">
    <property type="entry name" value="ispD"/>
    <property type="match status" value="1"/>
</dbReference>
<feature type="site" description="Positions MEP for the nucleophilic attack" evidence="7">
    <location>
        <position position="205"/>
    </location>
</feature>
<evidence type="ECO:0000313" key="9">
    <source>
        <dbReference type="Proteomes" id="UP000222056"/>
    </source>
</evidence>
<dbReference type="InterPro" id="IPR050088">
    <property type="entry name" value="IspD/TarI_cytidylyltransf_bact"/>
</dbReference>